<dbReference type="Proteomes" id="UP000006263">
    <property type="component" value="Unassembled WGS sequence"/>
</dbReference>
<keyword evidence="1" id="KW-0812">Transmembrane</keyword>
<evidence type="ECO:0000313" key="2">
    <source>
        <dbReference type="EMBL" id="GAC26072.1"/>
    </source>
</evidence>
<reference evidence="2 3" key="1">
    <citation type="journal article" date="2017" name="Antonie Van Leeuwenhoek">
        <title>Rhizobium rhizosphaerae sp. nov., a novel species isolated from rice rhizosphere.</title>
        <authorList>
            <person name="Zhao J.J."/>
            <person name="Zhang J."/>
            <person name="Zhang R.J."/>
            <person name="Zhang C.W."/>
            <person name="Yin H.Q."/>
            <person name="Zhang X.X."/>
        </authorList>
    </citation>
    <scope>NUCLEOTIDE SEQUENCE [LARGE SCALE GENOMIC DNA]</scope>
    <source>
        <strain evidence="2 3">KMM 241</strain>
    </source>
</reference>
<proteinExistence type="predicted"/>
<gene>
    <name evidence="2" type="ORF">GMES_3797</name>
</gene>
<keyword evidence="1" id="KW-0472">Membrane</keyword>
<dbReference type="AlphaFoldDB" id="K6Z6Q3"/>
<keyword evidence="1" id="KW-1133">Transmembrane helix</keyword>
<feature type="transmembrane region" description="Helical" evidence="1">
    <location>
        <begin position="46"/>
        <end position="67"/>
    </location>
</feature>
<name>K6Z6Q3_9ALTE</name>
<protein>
    <submittedName>
        <fullName evidence="2">Uncharacterized protein</fullName>
    </submittedName>
</protein>
<sequence>MKSRLSGINIFLSALSILCFWYIKFSFERGFIGLRGSRFEQDGSPFLFWSGIIFVAGVACYLLYLIFFGKEDVDEK</sequence>
<evidence type="ECO:0000313" key="3">
    <source>
        <dbReference type="Proteomes" id="UP000006263"/>
    </source>
</evidence>
<evidence type="ECO:0000256" key="1">
    <source>
        <dbReference type="SAM" id="Phobius"/>
    </source>
</evidence>
<feature type="transmembrane region" description="Helical" evidence="1">
    <location>
        <begin position="6"/>
        <end position="25"/>
    </location>
</feature>
<organism evidence="2 3">
    <name type="scientific">Paraglaciecola mesophila KMM 241</name>
    <dbReference type="NCBI Taxonomy" id="1128912"/>
    <lineage>
        <taxon>Bacteria</taxon>
        <taxon>Pseudomonadati</taxon>
        <taxon>Pseudomonadota</taxon>
        <taxon>Gammaproteobacteria</taxon>
        <taxon>Alteromonadales</taxon>
        <taxon>Alteromonadaceae</taxon>
        <taxon>Paraglaciecola</taxon>
    </lineage>
</organism>
<accession>K6Z6Q3</accession>
<dbReference type="RefSeq" id="WP_006994223.1">
    <property type="nucleotide sequence ID" value="NZ_BAEP01000075.1"/>
</dbReference>
<dbReference type="EMBL" id="BAEP01000075">
    <property type="protein sequence ID" value="GAC26072.1"/>
    <property type="molecule type" value="Genomic_DNA"/>
</dbReference>
<comment type="caution">
    <text evidence="2">The sequence shown here is derived from an EMBL/GenBank/DDBJ whole genome shotgun (WGS) entry which is preliminary data.</text>
</comment>